<evidence type="ECO:0000256" key="7">
    <source>
        <dbReference type="SAM" id="Phobius"/>
    </source>
</evidence>
<evidence type="ECO:0000313" key="8">
    <source>
        <dbReference type="EMBL" id="CAA9482786.1"/>
    </source>
</evidence>
<evidence type="ECO:0000256" key="1">
    <source>
        <dbReference type="ARBA" id="ARBA00004141"/>
    </source>
</evidence>
<evidence type="ECO:0000256" key="3">
    <source>
        <dbReference type="ARBA" id="ARBA00022692"/>
    </source>
</evidence>
<reference evidence="8" key="1">
    <citation type="submission" date="2020-02" db="EMBL/GenBank/DDBJ databases">
        <authorList>
            <person name="Meier V. D."/>
        </authorList>
    </citation>
    <scope>NUCLEOTIDE SEQUENCE</scope>
    <source>
        <strain evidence="8">AVDCRST_MAG65</strain>
    </source>
</reference>
<organism evidence="8">
    <name type="scientific">uncultured Solirubrobacteraceae bacterium</name>
    <dbReference type="NCBI Taxonomy" id="1162706"/>
    <lineage>
        <taxon>Bacteria</taxon>
        <taxon>Bacillati</taxon>
        <taxon>Actinomycetota</taxon>
        <taxon>Thermoleophilia</taxon>
        <taxon>Solirubrobacterales</taxon>
        <taxon>Solirubrobacteraceae</taxon>
        <taxon>environmental samples</taxon>
    </lineage>
</organism>
<keyword evidence="5 7" id="KW-0472">Membrane</keyword>
<feature type="transmembrane region" description="Helical" evidence="7">
    <location>
        <begin position="89"/>
        <end position="107"/>
    </location>
</feature>
<keyword evidence="6" id="KW-0813">Transport</keyword>
<protein>
    <submittedName>
        <fullName evidence="8">Uncharacterized protein</fullName>
    </submittedName>
</protein>
<accession>A0A6J4S1S3</accession>
<sequence>MSELLSSLGARYMQLALVEVLLLAGLSALLGPWIVLRRRAFFAHAAATVTFPGLVVAAALALPAAPLAAACAVAYALLVARSERGDDDAVTGLLLVGALAVGAVLASDVARSGAGVDRLLFGTLVALTPADIALSAATLVIAGLAQAARGRAWLLRGFDPAASGSLGAGSRRHDGLLLVVIALGVVAALAAVGSLLASVLLVVPAATARLLRDDLGGLRRLTGMLAAGEGIAALAIAQRLDVAVGAVLAVLAGAVFALIAAATAPRAIRVRPA</sequence>
<dbReference type="InterPro" id="IPR037294">
    <property type="entry name" value="ABC_BtuC-like"/>
</dbReference>
<keyword evidence="3 6" id="KW-0812">Transmembrane</keyword>
<dbReference type="Pfam" id="PF00950">
    <property type="entry name" value="ABC-3"/>
    <property type="match status" value="1"/>
</dbReference>
<comment type="similarity">
    <text evidence="2 6">Belongs to the ABC-3 integral membrane protein family.</text>
</comment>
<dbReference type="AlphaFoldDB" id="A0A6J4S1S3"/>
<feature type="transmembrane region" description="Helical" evidence="7">
    <location>
        <begin position="243"/>
        <end position="264"/>
    </location>
</feature>
<evidence type="ECO:0000256" key="4">
    <source>
        <dbReference type="ARBA" id="ARBA00022989"/>
    </source>
</evidence>
<evidence type="ECO:0000256" key="6">
    <source>
        <dbReference type="RuleBase" id="RU003943"/>
    </source>
</evidence>
<dbReference type="PANTHER" id="PTHR30477:SF0">
    <property type="entry name" value="METAL TRANSPORT SYSTEM MEMBRANE PROTEIN TM_0125-RELATED"/>
    <property type="match status" value="1"/>
</dbReference>
<gene>
    <name evidence="8" type="ORF">AVDCRST_MAG65-1549</name>
</gene>
<dbReference type="SUPFAM" id="SSF81345">
    <property type="entry name" value="ABC transporter involved in vitamin B12 uptake, BtuC"/>
    <property type="match status" value="1"/>
</dbReference>
<feature type="transmembrane region" description="Helical" evidence="7">
    <location>
        <begin position="48"/>
        <end position="77"/>
    </location>
</feature>
<dbReference type="GO" id="GO:0043190">
    <property type="term" value="C:ATP-binding cassette (ABC) transporter complex"/>
    <property type="evidence" value="ECO:0007669"/>
    <property type="project" value="InterPro"/>
</dbReference>
<name>A0A6J4S1S3_9ACTN</name>
<feature type="transmembrane region" description="Helical" evidence="7">
    <location>
        <begin position="218"/>
        <end position="237"/>
    </location>
</feature>
<feature type="transmembrane region" description="Helical" evidence="7">
    <location>
        <begin position="176"/>
        <end position="206"/>
    </location>
</feature>
<keyword evidence="4 7" id="KW-1133">Transmembrane helix</keyword>
<proteinExistence type="inferred from homology"/>
<dbReference type="EMBL" id="CADCVL010000261">
    <property type="protein sequence ID" value="CAA9482786.1"/>
    <property type="molecule type" value="Genomic_DNA"/>
</dbReference>
<evidence type="ECO:0000256" key="5">
    <source>
        <dbReference type="ARBA" id="ARBA00023136"/>
    </source>
</evidence>
<comment type="subcellular location">
    <subcellularLocation>
        <location evidence="6">Cell membrane</location>
        <topology evidence="6">Multi-pass membrane protein</topology>
    </subcellularLocation>
    <subcellularLocation>
        <location evidence="1">Membrane</location>
        <topology evidence="1">Multi-pass membrane protein</topology>
    </subcellularLocation>
</comment>
<dbReference type="GO" id="GO:0055085">
    <property type="term" value="P:transmembrane transport"/>
    <property type="evidence" value="ECO:0007669"/>
    <property type="project" value="InterPro"/>
</dbReference>
<dbReference type="PANTHER" id="PTHR30477">
    <property type="entry name" value="ABC-TRANSPORTER METAL-BINDING PROTEIN"/>
    <property type="match status" value="1"/>
</dbReference>
<feature type="transmembrane region" description="Helical" evidence="7">
    <location>
        <begin position="12"/>
        <end position="36"/>
    </location>
</feature>
<feature type="transmembrane region" description="Helical" evidence="7">
    <location>
        <begin position="119"/>
        <end position="145"/>
    </location>
</feature>
<dbReference type="Gene3D" id="1.10.3470.10">
    <property type="entry name" value="ABC transporter involved in vitamin B12 uptake, BtuC"/>
    <property type="match status" value="1"/>
</dbReference>
<evidence type="ECO:0000256" key="2">
    <source>
        <dbReference type="ARBA" id="ARBA00008034"/>
    </source>
</evidence>
<dbReference type="InterPro" id="IPR001626">
    <property type="entry name" value="ABC_TroCD"/>
</dbReference>